<keyword evidence="2" id="KW-1185">Reference proteome</keyword>
<dbReference type="AlphaFoldDB" id="A0A9X1D475"/>
<dbReference type="EMBL" id="JAFLWW010000001">
    <property type="protein sequence ID" value="MBT1154338.1"/>
    <property type="molecule type" value="Genomic_DNA"/>
</dbReference>
<dbReference type="Proteomes" id="UP001138921">
    <property type="component" value="Unassembled WGS sequence"/>
</dbReference>
<name>A0A9X1D475_9HYPH</name>
<dbReference type="Pfam" id="PF07750">
    <property type="entry name" value="GcrA"/>
    <property type="match status" value="1"/>
</dbReference>
<evidence type="ECO:0000313" key="2">
    <source>
        <dbReference type="Proteomes" id="UP001138921"/>
    </source>
</evidence>
<proteinExistence type="predicted"/>
<reference evidence="1" key="1">
    <citation type="journal article" date="2021" name="Microorganisms">
        <title>Phylogenomic Reconstruction and Metabolic Potential of the Genus Aminobacter.</title>
        <authorList>
            <person name="Artuso I."/>
            <person name="Turrini P."/>
            <person name="Pirolo M."/>
            <person name="Lugli G.A."/>
            <person name="Ventura M."/>
            <person name="Visca P."/>
        </authorList>
    </citation>
    <scope>NUCLEOTIDE SEQUENCE</scope>
    <source>
        <strain evidence="1">LMG 26462</strain>
    </source>
</reference>
<evidence type="ECO:0000313" key="1">
    <source>
        <dbReference type="EMBL" id="MBT1154338.1"/>
    </source>
</evidence>
<dbReference type="RefSeq" id="WP_214385469.1">
    <property type="nucleotide sequence ID" value="NZ_JAFLWW010000001.1"/>
</dbReference>
<gene>
    <name evidence="1" type="ORF">J1C56_01905</name>
</gene>
<reference evidence="1" key="2">
    <citation type="submission" date="2021-03" db="EMBL/GenBank/DDBJ databases">
        <authorList>
            <person name="Artuso I."/>
            <person name="Turrini P."/>
            <person name="Pirolo M."/>
            <person name="Lugli G.A."/>
            <person name="Ventura M."/>
            <person name="Visca P."/>
        </authorList>
    </citation>
    <scope>NUCLEOTIDE SEQUENCE</scope>
    <source>
        <strain evidence="1">LMG 26462</strain>
    </source>
</reference>
<organism evidence="1 2">
    <name type="scientific">Aminobacter anthyllidis</name>
    <dbReference type="NCBI Taxonomy" id="1035067"/>
    <lineage>
        <taxon>Bacteria</taxon>
        <taxon>Pseudomonadati</taxon>
        <taxon>Pseudomonadota</taxon>
        <taxon>Alphaproteobacteria</taxon>
        <taxon>Hyphomicrobiales</taxon>
        <taxon>Phyllobacteriaceae</taxon>
        <taxon>Aminobacter</taxon>
    </lineage>
</organism>
<evidence type="ECO:0008006" key="3">
    <source>
        <dbReference type="Google" id="ProtNLM"/>
    </source>
</evidence>
<comment type="caution">
    <text evidence="1">The sequence shown here is derived from an EMBL/GenBank/DDBJ whole genome shotgun (WGS) entry which is preliminary data.</text>
</comment>
<accession>A0A9X1D475</accession>
<dbReference type="InterPro" id="IPR011681">
    <property type="entry name" value="GcrA"/>
</dbReference>
<protein>
    <recommendedName>
        <fullName evidence="3">GcrA cell cycle regulator</fullName>
    </recommendedName>
</protein>
<sequence length="205" mass="22480">MLAPSYQPHEIVKIGELLKDRKSASQIAAEMSAMRGSKISRNAIIGKVHRHPILKAIGFAEKKSPTSKKGVLAKPAKTVERLKPSKTPDALLHAKLTSTRAHTGPTALPARLRVAMSNDFEGSFMEVADLAILTNVPRPRAEDLGDPKAYDAESRGIPLLELARHDCRWPVNDAEKGAEHLFCGRPSAPERPYCRAHSLRAVQCR</sequence>